<dbReference type="InterPro" id="IPR036890">
    <property type="entry name" value="HATPase_C_sf"/>
</dbReference>
<organism evidence="6 7">
    <name type="scientific">Algimonas porphyrae</name>
    <dbReference type="NCBI Taxonomy" id="1128113"/>
    <lineage>
        <taxon>Bacteria</taxon>
        <taxon>Pseudomonadati</taxon>
        <taxon>Pseudomonadota</taxon>
        <taxon>Alphaproteobacteria</taxon>
        <taxon>Maricaulales</taxon>
        <taxon>Robiginitomaculaceae</taxon>
        <taxon>Algimonas</taxon>
    </lineage>
</organism>
<keyword evidence="3" id="KW-0597">Phosphoprotein</keyword>
<dbReference type="InterPro" id="IPR004358">
    <property type="entry name" value="Sig_transdc_His_kin-like_C"/>
</dbReference>
<dbReference type="Pfam" id="PF02518">
    <property type="entry name" value="HATPase_c"/>
    <property type="match status" value="1"/>
</dbReference>
<dbReference type="PRINTS" id="PR00344">
    <property type="entry name" value="BCTRLSENSOR"/>
</dbReference>
<feature type="transmembrane region" description="Helical" evidence="4">
    <location>
        <begin position="130"/>
        <end position="150"/>
    </location>
</feature>
<feature type="transmembrane region" description="Helical" evidence="4">
    <location>
        <begin position="25"/>
        <end position="53"/>
    </location>
</feature>
<keyword evidence="4" id="KW-0472">Membrane</keyword>
<dbReference type="Gene3D" id="1.10.287.130">
    <property type="match status" value="1"/>
</dbReference>
<dbReference type="PANTHER" id="PTHR45339">
    <property type="entry name" value="HYBRID SIGNAL TRANSDUCTION HISTIDINE KINASE J"/>
    <property type="match status" value="1"/>
</dbReference>
<evidence type="ECO:0000313" key="6">
    <source>
        <dbReference type="EMBL" id="GLQ21756.1"/>
    </source>
</evidence>
<evidence type="ECO:0000256" key="4">
    <source>
        <dbReference type="SAM" id="Phobius"/>
    </source>
</evidence>
<dbReference type="CDD" id="cd16922">
    <property type="entry name" value="HATPase_EvgS-ArcB-TorS-like"/>
    <property type="match status" value="1"/>
</dbReference>
<name>A0ABQ5V588_9PROT</name>
<proteinExistence type="predicted"/>
<dbReference type="Pfam" id="PF00512">
    <property type="entry name" value="HisKA"/>
    <property type="match status" value="1"/>
</dbReference>
<accession>A0ABQ5V588</accession>
<reference evidence="6" key="2">
    <citation type="submission" date="2023-01" db="EMBL/GenBank/DDBJ databases">
        <title>Draft genome sequence of Algimonas porphyrae strain NBRC 108216.</title>
        <authorList>
            <person name="Sun Q."/>
            <person name="Mori K."/>
        </authorList>
    </citation>
    <scope>NUCLEOTIDE SEQUENCE</scope>
    <source>
        <strain evidence="6">NBRC 108216</strain>
    </source>
</reference>
<dbReference type="SMART" id="SM00388">
    <property type="entry name" value="HisKA"/>
    <property type="match status" value="1"/>
</dbReference>
<feature type="transmembrane region" description="Helical" evidence="4">
    <location>
        <begin position="156"/>
        <end position="177"/>
    </location>
</feature>
<keyword evidence="4" id="KW-1133">Transmembrane helix</keyword>
<evidence type="ECO:0000256" key="2">
    <source>
        <dbReference type="ARBA" id="ARBA00012438"/>
    </source>
</evidence>
<dbReference type="SUPFAM" id="SSF55874">
    <property type="entry name" value="ATPase domain of HSP90 chaperone/DNA topoisomerase II/histidine kinase"/>
    <property type="match status" value="1"/>
</dbReference>
<evidence type="ECO:0000313" key="7">
    <source>
        <dbReference type="Proteomes" id="UP001161390"/>
    </source>
</evidence>
<dbReference type="InterPro" id="IPR005467">
    <property type="entry name" value="His_kinase_dom"/>
</dbReference>
<dbReference type="PANTHER" id="PTHR45339:SF5">
    <property type="entry name" value="HISTIDINE KINASE"/>
    <property type="match status" value="1"/>
</dbReference>
<keyword evidence="4" id="KW-0812">Transmembrane</keyword>
<reference evidence="6" key="1">
    <citation type="journal article" date="2014" name="Int. J. Syst. Evol. Microbiol.">
        <title>Complete genome of a new Firmicutes species belonging to the dominant human colonic microbiota ('Ruminococcus bicirculans') reveals two chromosomes and a selective capacity to utilize plant glucans.</title>
        <authorList>
            <consortium name="NISC Comparative Sequencing Program"/>
            <person name="Wegmann U."/>
            <person name="Louis P."/>
            <person name="Goesmann A."/>
            <person name="Henrissat B."/>
            <person name="Duncan S.H."/>
            <person name="Flint H.J."/>
        </authorList>
    </citation>
    <scope>NUCLEOTIDE SEQUENCE</scope>
    <source>
        <strain evidence="6">NBRC 108216</strain>
    </source>
</reference>
<protein>
    <recommendedName>
        <fullName evidence="2">histidine kinase</fullName>
        <ecNumber evidence="2">2.7.13.3</ecNumber>
    </recommendedName>
</protein>
<dbReference type="Gene3D" id="3.30.565.10">
    <property type="entry name" value="Histidine kinase-like ATPase, C-terminal domain"/>
    <property type="match status" value="1"/>
</dbReference>
<sequence>MGVPHYNHGFAELCDTVKQGVWSRIGLGAATCFVVGLTVAWSVATPIFVLWCLGSAWEVLTFQRFKKNMRSATAHWHMLVSVFVNMCVTMLPVLACMLQRDMGLTLVTGLYATGTLIFLSIIFGRYKALLIAATLPCVLAIMAITGLMVVDYVVEGRLYMAVSMMAIVPVFILTGLMPHLSLRQRDRQLEALVIEADTQRVIAEAERRDAQKAKAEADAANLAKTEFLASMSHELRTPMNGIIGMADLMLQSGLTEDQKRFGHIIQSSGENLLVIINDILDFSKLEAREMTLHPEAFDLRSTVDMVATLISGREDRPHVNVKVHVDPDLPPLFVGDAVRIGQILTNLAGNAMKFTKKGDVVIAVQRARRKGDTGPCDGQTADLLFTVRDTGIGIEPDQISRMFEKFSQASSGTTRTYGGTGLGLAICKELVELMGGKIGAASQPGVGSTFGFTVRLPVAAQSETAAQQNRNEAA</sequence>
<keyword evidence="7" id="KW-1185">Reference proteome</keyword>
<dbReference type="InterPro" id="IPR003594">
    <property type="entry name" value="HATPase_dom"/>
</dbReference>
<evidence type="ECO:0000256" key="1">
    <source>
        <dbReference type="ARBA" id="ARBA00000085"/>
    </source>
</evidence>
<feature type="transmembrane region" description="Helical" evidence="4">
    <location>
        <begin position="104"/>
        <end position="123"/>
    </location>
</feature>
<dbReference type="SUPFAM" id="SSF47384">
    <property type="entry name" value="Homodimeric domain of signal transducing histidine kinase"/>
    <property type="match status" value="1"/>
</dbReference>
<feature type="domain" description="Histidine kinase" evidence="5">
    <location>
        <begin position="230"/>
        <end position="460"/>
    </location>
</feature>
<dbReference type="InterPro" id="IPR003661">
    <property type="entry name" value="HisK_dim/P_dom"/>
</dbReference>
<dbReference type="InterPro" id="IPR036097">
    <property type="entry name" value="HisK_dim/P_sf"/>
</dbReference>
<evidence type="ECO:0000256" key="3">
    <source>
        <dbReference type="ARBA" id="ARBA00022553"/>
    </source>
</evidence>
<comment type="catalytic activity">
    <reaction evidence="1">
        <text>ATP + protein L-histidine = ADP + protein N-phospho-L-histidine.</text>
        <dbReference type="EC" id="2.7.13.3"/>
    </reaction>
</comment>
<dbReference type="RefSeq" id="WP_284373648.1">
    <property type="nucleotide sequence ID" value="NZ_BSNJ01000006.1"/>
</dbReference>
<dbReference type="EC" id="2.7.13.3" evidence="2"/>
<comment type="caution">
    <text evidence="6">The sequence shown here is derived from an EMBL/GenBank/DDBJ whole genome shotgun (WGS) entry which is preliminary data.</text>
</comment>
<dbReference type="EMBL" id="BSNJ01000006">
    <property type="protein sequence ID" value="GLQ21756.1"/>
    <property type="molecule type" value="Genomic_DNA"/>
</dbReference>
<feature type="transmembrane region" description="Helical" evidence="4">
    <location>
        <begin position="74"/>
        <end position="98"/>
    </location>
</feature>
<dbReference type="SMART" id="SM00387">
    <property type="entry name" value="HATPase_c"/>
    <property type="match status" value="1"/>
</dbReference>
<dbReference type="CDD" id="cd00082">
    <property type="entry name" value="HisKA"/>
    <property type="match status" value="1"/>
</dbReference>
<evidence type="ECO:0000259" key="5">
    <source>
        <dbReference type="PROSITE" id="PS50109"/>
    </source>
</evidence>
<gene>
    <name evidence="6" type="ORF">GCM10007854_27110</name>
</gene>
<dbReference type="Proteomes" id="UP001161390">
    <property type="component" value="Unassembled WGS sequence"/>
</dbReference>
<dbReference type="PROSITE" id="PS50109">
    <property type="entry name" value="HIS_KIN"/>
    <property type="match status" value="1"/>
</dbReference>